<evidence type="ECO:0000256" key="8">
    <source>
        <dbReference type="ARBA" id="ARBA00022840"/>
    </source>
</evidence>
<dbReference type="InterPro" id="IPR020618">
    <property type="entry name" value="Adenyl_kinase_AK6"/>
</dbReference>
<dbReference type="FunFam" id="3.40.50.300:FF:000372">
    <property type="entry name" value="Adenylate kinase isoenzyme 6 homolog"/>
    <property type="match status" value="1"/>
</dbReference>
<dbReference type="GO" id="GO:0005524">
    <property type="term" value="F:ATP binding"/>
    <property type="evidence" value="ECO:0007669"/>
    <property type="project" value="UniProtKB-KW"/>
</dbReference>
<evidence type="ECO:0000256" key="7">
    <source>
        <dbReference type="ARBA" id="ARBA00022777"/>
    </source>
</evidence>
<dbReference type="EMBL" id="HBIZ01015621">
    <property type="protein sequence ID" value="CAE0757064.1"/>
    <property type="molecule type" value="Transcribed_RNA"/>
</dbReference>
<protein>
    <recommendedName>
        <fullName evidence="10">Adenylate kinase isoenzyme 6 homolog</fullName>
        <shortName evidence="10">AK6</shortName>
        <ecNumber evidence="10">2.7.4.3</ecNumber>
    </recommendedName>
    <alternativeName>
        <fullName evidence="10">Dual activity adenylate kinase/ATPase</fullName>
        <shortName evidence="10">AK/ATPase</shortName>
    </alternativeName>
</protein>
<name>A0A7S4B7M3_CHRCT</name>
<evidence type="ECO:0000256" key="5">
    <source>
        <dbReference type="ARBA" id="ARBA00022679"/>
    </source>
</evidence>
<dbReference type="GO" id="GO:0016887">
    <property type="term" value="F:ATP hydrolysis activity"/>
    <property type="evidence" value="ECO:0007669"/>
    <property type="project" value="UniProtKB-UniRule"/>
</dbReference>
<evidence type="ECO:0000256" key="3">
    <source>
        <dbReference type="ARBA" id="ARBA00022517"/>
    </source>
</evidence>
<keyword evidence="3 10" id="KW-0690">Ribosome biogenesis</keyword>
<keyword evidence="4 10" id="KW-0698">rRNA processing</keyword>
<dbReference type="GO" id="GO:0005737">
    <property type="term" value="C:cytoplasm"/>
    <property type="evidence" value="ECO:0007669"/>
    <property type="project" value="UniProtKB-SubCell"/>
</dbReference>
<comment type="catalytic activity">
    <reaction evidence="1 10">
        <text>AMP + ATP = 2 ADP</text>
        <dbReference type="Rhea" id="RHEA:12973"/>
        <dbReference type="ChEBI" id="CHEBI:30616"/>
        <dbReference type="ChEBI" id="CHEBI:456215"/>
        <dbReference type="ChEBI" id="CHEBI:456216"/>
        <dbReference type="EC" id="2.7.4.3"/>
    </reaction>
</comment>
<keyword evidence="5 10" id="KW-0808">Transferase</keyword>
<feature type="binding site" evidence="10">
    <location>
        <position position="21"/>
    </location>
    <ligand>
        <name>ATP</name>
        <dbReference type="ChEBI" id="CHEBI:30616"/>
    </ligand>
</feature>
<reference evidence="11" key="1">
    <citation type="submission" date="2021-01" db="EMBL/GenBank/DDBJ databases">
        <authorList>
            <person name="Corre E."/>
            <person name="Pelletier E."/>
            <person name="Niang G."/>
            <person name="Scheremetjew M."/>
            <person name="Finn R."/>
            <person name="Kale V."/>
            <person name="Holt S."/>
            <person name="Cochrane G."/>
            <person name="Meng A."/>
            <person name="Brown T."/>
            <person name="Cohen L."/>
        </authorList>
    </citation>
    <scope>NUCLEOTIDE SEQUENCE</scope>
    <source>
        <strain evidence="11">CCMP645</strain>
    </source>
</reference>
<feature type="region of interest" description="LID" evidence="10">
    <location>
        <begin position="114"/>
        <end position="124"/>
    </location>
</feature>
<dbReference type="InterPro" id="IPR027417">
    <property type="entry name" value="P-loop_NTPase"/>
</dbReference>
<accession>A0A7S4B7M3</accession>
<gene>
    <name evidence="11" type="ORF">PCAR00345_LOCUS9658</name>
</gene>
<keyword evidence="6 10" id="KW-0547">Nucleotide-binding</keyword>
<feature type="binding site" evidence="10">
    <location>
        <position position="115"/>
    </location>
    <ligand>
        <name>ATP</name>
        <dbReference type="ChEBI" id="CHEBI:30616"/>
    </ligand>
</feature>
<dbReference type="EC" id="2.7.4.3" evidence="10"/>
<evidence type="ECO:0000256" key="4">
    <source>
        <dbReference type="ARBA" id="ARBA00022552"/>
    </source>
</evidence>
<dbReference type="GO" id="GO:0004017">
    <property type="term" value="F:AMP kinase activity"/>
    <property type="evidence" value="ECO:0007669"/>
    <property type="project" value="UniProtKB-UniRule"/>
</dbReference>
<evidence type="ECO:0000256" key="9">
    <source>
        <dbReference type="ARBA" id="ARBA00023242"/>
    </source>
</evidence>
<dbReference type="Gene3D" id="3.40.50.300">
    <property type="entry name" value="P-loop containing nucleotide triphosphate hydrolases"/>
    <property type="match status" value="1"/>
</dbReference>
<dbReference type="GO" id="GO:0006364">
    <property type="term" value="P:rRNA processing"/>
    <property type="evidence" value="ECO:0007669"/>
    <property type="project" value="UniProtKB-KW"/>
</dbReference>
<feature type="binding site" evidence="10">
    <location>
        <position position="18"/>
    </location>
    <ligand>
        <name>ATP</name>
        <dbReference type="ChEBI" id="CHEBI:30616"/>
    </ligand>
</feature>
<proteinExistence type="inferred from homology"/>
<keyword evidence="7 10" id="KW-0418">Kinase</keyword>
<keyword evidence="9 10" id="KW-0539">Nucleus</keyword>
<feature type="binding site" evidence="10">
    <location>
        <position position="20"/>
    </location>
    <ligand>
        <name>ATP</name>
        <dbReference type="ChEBI" id="CHEBI:30616"/>
    </ligand>
</feature>
<feature type="binding site" evidence="10">
    <location>
        <position position="22"/>
    </location>
    <ligand>
        <name>ATP</name>
        <dbReference type="ChEBI" id="CHEBI:30616"/>
    </ligand>
</feature>
<comment type="subunit">
    <text evidence="10">Interacts with small ribosomal subunit protein uS11. Not a structural component of 43S pre-ribosomes, but transiently interacts with them by binding to uS11.</text>
</comment>
<evidence type="ECO:0000256" key="1">
    <source>
        <dbReference type="ARBA" id="ARBA00000582"/>
    </source>
</evidence>
<dbReference type="PANTHER" id="PTHR12595">
    <property type="entry name" value="POS9-ACTIVATING FACTOR FAP7-RELATED"/>
    <property type="match status" value="1"/>
</dbReference>
<keyword evidence="2 10" id="KW-0963">Cytoplasm</keyword>
<comment type="catalytic activity">
    <reaction evidence="10">
        <text>ATP + H2O = ADP + phosphate + H(+)</text>
        <dbReference type="Rhea" id="RHEA:13065"/>
        <dbReference type="ChEBI" id="CHEBI:15377"/>
        <dbReference type="ChEBI" id="CHEBI:15378"/>
        <dbReference type="ChEBI" id="CHEBI:30616"/>
        <dbReference type="ChEBI" id="CHEBI:43474"/>
        <dbReference type="ChEBI" id="CHEBI:456216"/>
    </reaction>
</comment>
<dbReference type="AlphaFoldDB" id="A0A7S4B7M3"/>
<feature type="region of interest" description="NMPbind" evidence="10">
    <location>
        <begin position="39"/>
        <end position="62"/>
    </location>
</feature>
<dbReference type="Pfam" id="PF13238">
    <property type="entry name" value="AAA_18"/>
    <property type="match status" value="1"/>
</dbReference>
<comment type="function">
    <text evidence="10">Broad-specificity nucleoside monophosphate (NMP) kinase that catalyzes the reversible transfer of the terminal phosphate group between nucleoside triphosphates and monophosphates. Has also ATPase activity. Involved in the late cytoplasmic maturation steps of the 40S ribosomal particles, specifically 18S rRNA maturation. While NMP activity is not required for ribosome maturation, ATPase activity is. Associates transiently with small ribosomal subunit protein uS11. ATP hydrolysis breaks the interaction with uS11. May temporarily remove uS11 from the ribosome to enable a conformational change of the ribosomal RNA that is needed for the final maturation step of the small ribosomal subunit. Its NMP activity may have a role in nuclear energy homeostasis.</text>
</comment>
<comment type="subcellular location">
    <subcellularLocation>
        <location evidence="10">Cytoplasm</location>
    </subcellularLocation>
    <subcellularLocation>
        <location evidence="10">Nucleus</location>
    </subcellularLocation>
</comment>
<evidence type="ECO:0000256" key="6">
    <source>
        <dbReference type="ARBA" id="ARBA00022741"/>
    </source>
</evidence>
<dbReference type="GO" id="GO:0005634">
    <property type="term" value="C:nucleus"/>
    <property type="evidence" value="ECO:0007669"/>
    <property type="project" value="UniProtKB-SubCell"/>
</dbReference>
<comment type="caution">
    <text evidence="10">Lacks conserved residue(s) required for the propagation of feature annotation.</text>
</comment>
<sequence>MFMAVERLPNILLTGTPGTGKSATAAALVARVPQLKHIEVGTLVREKQLHQGWDEEFECHILDEERMCDELEDAMEAGGVILDFHGADLFPERWFDLVAVLRADNTILYGRLESRGYSEKKLAENVEAEIMQVILDEARGAYPEEAVVELASNTCAARRIHSRGSARSQGGSAGLSSAAFCLVSREFWNLVLYVSSIVFCILTWSLLDPGWKISTPTSLGLSSG</sequence>
<dbReference type="HAMAP" id="MF_00039">
    <property type="entry name" value="Adenylate_kinase_AK6"/>
    <property type="match status" value="1"/>
</dbReference>
<keyword evidence="8 10" id="KW-0067">ATP-binding</keyword>
<organism evidence="11">
    <name type="scientific">Chrysotila carterae</name>
    <name type="common">Marine alga</name>
    <name type="synonym">Syracosphaera carterae</name>
    <dbReference type="NCBI Taxonomy" id="13221"/>
    <lineage>
        <taxon>Eukaryota</taxon>
        <taxon>Haptista</taxon>
        <taxon>Haptophyta</taxon>
        <taxon>Prymnesiophyceae</taxon>
        <taxon>Isochrysidales</taxon>
        <taxon>Isochrysidaceae</taxon>
        <taxon>Chrysotila</taxon>
    </lineage>
</organism>
<dbReference type="PANTHER" id="PTHR12595:SF0">
    <property type="entry name" value="ADENYLATE KINASE ISOENZYME 6"/>
    <property type="match status" value="1"/>
</dbReference>
<evidence type="ECO:0000256" key="10">
    <source>
        <dbReference type="HAMAP-Rule" id="MF_03173"/>
    </source>
</evidence>
<evidence type="ECO:0000313" key="11">
    <source>
        <dbReference type="EMBL" id="CAE0757064.1"/>
    </source>
</evidence>
<dbReference type="SUPFAM" id="SSF52540">
    <property type="entry name" value="P-loop containing nucleoside triphosphate hydrolases"/>
    <property type="match status" value="1"/>
</dbReference>
<dbReference type="GO" id="GO:0042274">
    <property type="term" value="P:ribosomal small subunit biogenesis"/>
    <property type="evidence" value="ECO:0007669"/>
    <property type="project" value="UniProtKB-UniRule"/>
</dbReference>
<evidence type="ECO:0000256" key="2">
    <source>
        <dbReference type="ARBA" id="ARBA00022490"/>
    </source>
</evidence>
<comment type="similarity">
    <text evidence="10">Belongs to the adenylate kinase family. AK6 subfamily.</text>
</comment>